<reference evidence="2" key="1">
    <citation type="submission" date="2020-10" db="EMBL/GenBank/DDBJ databases">
        <authorList>
            <person name="Kikuchi T."/>
        </authorList>
    </citation>
    <scope>NUCLEOTIDE SEQUENCE</scope>
    <source>
        <strain evidence="2">NKZ352</strain>
    </source>
</reference>
<dbReference type="OrthoDB" id="5810123at2759"/>
<accession>A0A8S1HMD5</accession>
<dbReference type="AlphaFoldDB" id="A0A8S1HMD5"/>
<evidence type="ECO:0000313" key="2">
    <source>
        <dbReference type="EMBL" id="CAD6196400.1"/>
    </source>
</evidence>
<dbReference type="Proteomes" id="UP000835052">
    <property type="component" value="Unassembled WGS sequence"/>
</dbReference>
<keyword evidence="3" id="KW-1185">Reference proteome</keyword>
<dbReference type="EMBL" id="CAJGYM010000072">
    <property type="protein sequence ID" value="CAD6196400.1"/>
    <property type="molecule type" value="Genomic_DNA"/>
</dbReference>
<feature type="region of interest" description="Disordered" evidence="1">
    <location>
        <begin position="157"/>
        <end position="178"/>
    </location>
</feature>
<evidence type="ECO:0000313" key="3">
    <source>
        <dbReference type="Proteomes" id="UP000835052"/>
    </source>
</evidence>
<name>A0A8S1HMD5_9PELO</name>
<sequence>MVLHLSCSSSSSNVHSYYHDAIVTRSQPIPLRSSPYSTCDDSSTVPVDRLYSPLSSSAESLSSIKSSCSSRSWAEREMERVQRRKLLDSSLLKIRGSANLPLRKHLLVYNTIKNLQRDLDLLDDEELYCNLMGLPSCDSADDSERMNVDECRWMRSQREKSDELTAAPPVQEERNDESFINYNDEGFEMEDVDGIESNNPSDVTTKTWSWSSEDSGADIFDNLQESRSTPLSSSSGFWPSHQPTYNAWACEGANGLYNWGHSGFDLWGAADLNQADPLGTGRFELQHLFPSQLLLQA</sequence>
<evidence type="ECO:0008006" key="4">
    <source>
        <dbReference type="Google" id="ProtNLM"/>
    </source>
</evidence>
<proteinExistence type="predicted"/>
<gene>
    <name evidence="2" type="ORF">CAUJ_LOCUS12314</name>
</gene>
<protein>
    <recommendedName>
        <fullName evidence="4">SERTA domain-containing protein</fullName>
    </recommendedName>
</protein>
<organism evidence="2 3">
    <name type="scientific">Caenorhabditis auriculariae</name>
    <dbReference type="NCBI Taxonomy" id="2777116"/>
    <lineage>
        <taxon>Eukaryota</taxon>
        <taxon>Metazoa</taxon>
        <taxon>Ecdysozoa</taxon>
        <taxon>Nematoda</taxon>
        <taxon>Chromadorea</taxon>
        <taxon>Rhabditida</taxon>
        <taxon>Rhabditina</taxon>
        <taxon>Rhabditomorpha</taxon>
        <taxon>Rhabditoidea</taxon>
        <taxon>Rhabditidae</taxon>
        <taxon>Peloderinae</taxon>
        <taxon>Caenorhabditis</taxon>
    </lineage>
</organism>
<comment type="caution">
    <text evidence="2">The sequence shown here is derived from an EMBL/GenBank/DDBJ whole genome shotgun (WGS) entry which is preliminary data.</text>
</comment>
<evidence type="ECO:0000256" key="1">
    <source>
        <dbReference type="SAM" id="MobiDB-lite"/>
    </source>
</evidence>